<dbReference type="AlphaFoldDB" id="A0A8S1DWM1"/>
<feature type="repeat" description="ANK" evidence="3">
    <location>
        <begin position="282"/>
        <end position="314"/>
    </location>
</feature>
<dbReference type="PANTHER" id="PTHR24198">
    <property type="entry name" value="ANKYRIN REPEAT AND PROTEIN KINASE DOMAIN-CONTAINING PROTEIN"/>
    <property type="match status" value="1"/>
</dbReference>
<evidence type="ECO:0000313" key="4">
    <source>
        <dbReference type="EMBL" id="CAB3385107.1"/>
    </source>
</evidence>
<keyword evidence="1" id="KW-0677">Repeat</keyword>
<gene>
    <name evidence="4" type="ORF">CLODIP_2_CD13199</name>
</gene>
<reference evidence="4 5" key="1">
    <citation type="submission" date="2020-04" db="EMBL/GenBank/DDBJ databases">
        <authorList>
            <person name="Alioto T."/>
            <person name="Alioto T."/>
            <person name="Gomez Garrido J."/>
        </authorList>
    </citation>
    <scope>NUCLEOTIDE SEQUENCE [LARGE SCALE GENOMIC DNA]</scope>
</reference>
<dbReference type="Pfam" id="PF12796">
    <property type="entry name" value="Ank_2"/>
    <property type="match status" value="3"/>
</dbReference>
<dbReference type="EMBL" id="CADEPI010000393">
    <property type="protein sequence ID" value="CAB3385107.1"/>
    <property type="molecule type" value="Genomic_DNA"/>
</dbReference>
<evidence type="ECO:0000313" key="5">
    <source>
        <dbReference type="Proteomes" id="UP000494165"/>
    </source>
</evidence>
<organism evidence="4 5">
    <name type="scientific">Cloeon dipterum</name>
    <dbReference type="NCBI Taxonomy" id="197152"/>
    <lineage>
        <taxon>Eukaryota</taxon>
        <taxon>Metazoa</taxon>
        <taxon>Ecdysozoa</taxon>
        <taxon>Arthropoda</taxon>
        <taxon>Hexapoda</taxon>
        <taxon>Insecta</taxon>
        <taxon>Pterygota</taxon>
        <taxon>Palaeoptera</taxon>
        <taxon>Ephemeroptera</taxon>
        <taxon>Pisciforma</taxon>
        <taxon>Baetidae</taxon>
        <taxon>Cloeon</taxon>
    </lineage>
</organism>
<dbReference type="SUPFAM" id="SSF48403">
    <property type="entry name" value="Ankyrin repeat"/>
    <property type="match status" value="1"/>
</dbReference>
<protein>
    <submittedName>
        <fullName evidence="4">Uncharacterized protein</fullName>
    </submittedName>
</protein>
<dbReference type="InterPro" id="IPR036770">
    <property type="entry name" value="Ankyrin_rpt-contain_sf"/>
</dbReference>
<sequence length="457" mass="51979">MHLAASNEAHGLDLIYYFGTRGLAIDARDRTIAETLLERRFPDGEESKNNLLHFCIVENRLDLAKIALAFGEIMLNECGQDGFRAIHLAARFADLDMCKWLIGEGARAEENVLHLAALNHSHGAEIIFYFVSRLGMKVNAVNKEFLSPLHNALSVENIKSADMLVRLGANLRVKIHMENLVHFSIRLNKLKSAKFCHAKDKKLIHKLNQHTLSALHNAAQHASKEMCRWLVEECGVRPKELISYYMGYTVLHCACWNKEHGSEVVDYLVTDLGLDPDSMSQYGWTPLHLALFHNNPAVAEKLVSLDADIRLSFTYHNYLHISVKKNYFSLVKLMHQKCPELVTRCGLYGRNTLHFAARYADVEIVKWLVSQCAFNVHSKSKRTKSNVLHYAAKNKAHGRDIIRFFLSSYEMDVNKKNIFGFTPLHYAAKHADIVEELQNISSNKKDSSCICGKMVFK</sequence>
<dbReference type="PROSITE" id="PS50088">
    <property type="entry name" value="ANK_REPEAT"/>
    <property type="match status" value="1"/>
</dbReference>
<keyword evidence="2 3" id="KW-0040">ANK repeat</keyword>
<dbReference type="OrthoDB" id="6431538at2759"/>
<evidence type="ECO:0000256" key="2">
    <source>
        <dbReference type="ARBA" id="ARBA00023043"/>
    </source>
</evidence>
<dbReference type="InterPro" id="IPR002110">
    <property type="entry name" value="Ankyrin_rpt"/>
</dbReference>
<proteinExistence type="predicted"/>
<evidence type="ECO:0000256" key="3">
    <source>
        <dbReference type="PROSITE-ProRule" id="PRU00023"/>
    </source>
</evidence>
<accession>A0A8S1DWM1</accession>
<dbReference type="SMART" id="SM00248">
    <property type="entry name" value="ANK"/>
    <property type="match status" value="10"/>
</dbReference>
<evidence type="ECO:0000256" key="1">
    <source>
        <dbReference type="ARBA" id="ARBA00022737"/>
    </source>
</evidence>
<dbReference type="PANTHER" id="PTHR24198:SF165">
    <property type="entry name" value="ANKYRIN REPEAT-CONTAINING PROTEIN-RELATED"/>
    <property type="match status" value="1"/>
</dbReference>
<keyword evidence="5" id="KW-1185">Reference proteome</keyword>
<name>A0A8S1DWM1_9INSE</name>
<dbReference type="Gene3D" id="1.25.40.20">
    <property type="entry name" value="Ankyrin repeat-containing domain"/>
    <property type="match status" value="3"/>
</dbReference>
<dbReference type="Pfam" id="PF00023">
    <property type="entry name" value="Ank"/>
    <property type="match status" value="1"/>
</dbReference>
<dbReference type="PROSITE" id="PS50297">
    <property type="entry name" value="ANK_REP_REGION"/>
    <property type="match status" value="1"/>
</dbReference>
<dbReference type="Proteomes" id="UP000494165">
    <property type="component" value="Unassembled WGS sequence"/>
</dbReference>
<comment type="caution">
    <text evidence="4">The sequence shown here is derived from an EMBL/GenBank/DDBJ whole genome shotgun (WGS) entry which is preliminary data.</text>
</comment>